<comment type="caution">
    <text evidence="2">The sequence shown here is derived from an EMBL/GenBank/DDBJ whole genome shotgun (WGS) entry which is preliminary data.</text>
</comment>
<proteinExistence type="predicted"/>
<dbReference type="Gene3D" id="3.30.200.20">
    <property type="entry name" value="Phosphorylase Kinase, domain 1"/>
    <property type="match status" value="1"/>
</dbReference>
<name>A0AA35QCN0_9HYPO</name>
<organism evidence="2 3">
    <name type="scientific">Clonostachys chloroleuca</name>
    <dbReference type="NCBI Taxonomy" id="1926264"/>
    <lineage>
        <taxon>Eukaryota</taxon>
        <taxon>Fungi</taxon>
        <taxon>Dikarya</taxon>
        <taxon>Ascomycota</taxon>
        <taxon>Pezizomycotina</taxon>
        <taxon>Sordariomycetes</taxon>
        <taxon>Hypocreomycetidae</taxon>
        <taxon>Hypocreales</taxon>
        <taxon>Bionectriaceae</taxon>
        <taxon>Clonostachys</taxon>
    </lineage>
</organism>
<gene>
    <name evidence="2" type="ORF">CCHLO57077_00019337</name>
</gene>
<protein>
    <submittedName>
        <fullName evidence="2">Uncharacterized protein</fullName>
    </submittedName>
</protein>
<dbReference type="EMBL" id="CABFNP030001322">
    <property type="protein sequence ID" value="CAI6099534.1"/>
    <property type="molecule type" value="Genomic_DNA"/>
</dbReference>
<evidence type="ECO:0000313" key="3">
    <source>
        <dbReference type="Proteomes" id="UP001160390"/>
    </source>
</evidence>
<accession>A0AA35QCN0</accession>
<dbReference type="AlphaFoldDB" id="A0AA35QCN0"/>
<dbReference type="Proteomes" id="UP001160390">
    <property type="component" value="Unassembled WGS sequence"/>
</dbReference>
<feature type="region of interest" description="Disordered" evidence="1">
    <location>
        <begin position="1"/>
        <end position="20"/>
    </location>
</feature>
<reference evidence="2" key="1">
    <citation type="submission" date="2023-01" db="EMBL/GenBank/DDBJ databases">
        <authorList>
            <person name="Piombo E."/>
        </authorList>
    </citation>
    <scope>NUCLEOTIDE SEQUENCE</scope>
</reference>
<sequence>MTHGSVKAARERKTGTSASVVQVRDRKSNKLFAAKELFYKSRDPITSKKEWEALGKELYFIQQAKHKRVAGFKVSQVTLGEFFQVAAALSTAEDRAN</sequence>
<evidence type="ECO:0000256" key="1">
    <source>
        <dbReference type="SAM" id="MobiDB-lite"/>
    </source>
</evidence>
<keyword evidence="3" id="KW-1185">Reference proteome</keyword>
<evidence type="ECO:0000313" key="2">
    <source>
        <dbReference type="EMBL" id="CAI6099534.1"/>
    </source>
</evidence>